<name>A0A060BK61_9CAUD</name>
<reference evidence="2 3" key="1">
    <citation type="submission" date="2014-01" db="EMBL/GenBank/DDBJ databases">
        <title>Sulfur oxidation genes in diverse deep-sea viruses.</title>
        <authorList>
            <person name="Anantharaman K."/>
            <person name="Duhaime M.B."/>
            <person name="Breier J.A."/>
            <person name="Toner B.M."/>
            <person name="Dick G.J."/>
        </authorList>
    </citation>
    <scope>NUCLEOTIDE SEQUENCE [LARGE SCALE GENOMIC DNA]</scope>
    <source>
        <strain evidence="2 3">Abe</strain>
    </source>
</reference>
<dbReference type="KEGG" id="vg:26673047"/>
<dbReference type="RefSeq" id="YP_009042157.1">
    <property type="nucleotide sequence ID" value="NC_024329.1"/>
</dbReference>
<dbReference type="EMBL" id="KJ183191">
    <property type="protein sequence ID" value="AIA83141.1"/>
    <property type="molecule type" value="Genomic_DNA"/>
</dbReference>
<proteinExistence type="predicted"/>
<evidence type="ECO:0000256" key="1">
    <source>
        <dbReference type="SAM" id="Coils"/>
    </source>
</evidence>
<organism evidence="2 3">
    <name type="scientific">Podophage Lau218</name>
    <dbReference type="NCBI Taxonomy" id="2784187"/>
    <lineage>
        <taxon>Viruses</taxon>
        <taxon>Duplodnaviria</taxon>
        <taxon>Heunggongvirae</taxon>
        <taxon>Uroviricota</taxon>
        <taxon>Caudoviricetes</taxon>
        <taxon>Autographivirales</taxon>
        <taxon>Lauvirus</taxon>
        <taxon>Lauvirus lau218</taxon>
    </lineage>
</organism>
<keyword evidence="3" id="KW-1185">Reference proteome</keyword>
<accession>A0A060BK61</accession>
<protein>
    <submittedName>
        <fullName evidence="2">Putative phage protein</fullName>
    </submittedName>
</protein>
<dbReference type="GeneID" id="26673047"/>
<dbReference type="Proteomes" id="UP000204596">
    <property type="component" value="Segment"/>
</dbReference>
<feature type="coiled-coil region" evidence="1">
    <location>
        <begin position="21"/>
        <end position="48"/>
    </location>
</feature>
<evidence type="ECO:0000313" key="2">
    <source>
        <dbReference type="EMBL" id="AIA83141.1"/>
    </source>
</evidence>
<evidence type="ECO:0000313" key="3">
    <source>
        <dbReference type="Proteomes" id="UP000204596"/>
    </source>
</evidence>
<sequence>MNTTTKTNMRTSNNIPKILTFRELETLYKDLDVEHTELKKRYDDLTKIIRKQGKDSVRSEGDNFLSGYWD</sequence>
<keyword evidence="1" id="KW-0175">Coiled coil</keyword>